<proteinExistence type="predicted"/>
<name>A0A433QN09_9FUNG</name>
<dbReference type="AlphaFoldDB" id="A0A433QN09"/>
<dbReference type="Proteomes" id="UP000274822">
    <property type="component" value="Unassembled WGS sequence"/>
</dbReference>
<gene>
    <name evidence="1" type="ORF">BC938DRAFT_478397</name>
</gene>
<evidence type="ECO:0000313" key="2">
    <source>
        <dbReference type="Proteomes" id="UP000274822"/>
    </source>
</evidence>
<protein>
    <submittedName>
        <fullName evidence="1">Uncharacterized protein</fullName>
    </submittedName>
</protein>
<sequence length="69" mass="7860">MQQDEQVAIGILHKLAIIFGHKGASRIPYSDDDLHRIADQVLVRIRVVGCRSDIDIPHNLLRVPVRRPQ</sequence>
<comment type="caution">
    <text evidence="1">The sequence shown here is derived from an EMBL/GenBank/DDBJ whole genome shotgun (WGS) entry which is preliminary data.</text>
</comment>
<reference evidence="1 2" key="1">
    <citation type="journal article" date="2018" name="New Phytol.">
        <title>Phylogenomics of Endogonaceae and evolution of mycorrhizas within Mucoromycota.</title>
        <authorList>
            <person name="Chang Y."/>
            <person name="Desiro A."/>
            <person name="Na H."/>
            <person name="Sandor L."/>
            <person name="Lipzen A."/>
            <person name="Clum A."/>
            <person name="Barry K."/>
            <person name="Grigoriev I.V."/>
            <person name="Martin F.M."/>
            <person name="Stajich J.E."/>
            <person name="Smith M.E."/>
            <person name="Bonito G."/>
            <person name="Spatafora J.W."/>
        </authorList>
    </citation>
    <scope>NUCLEOTIDE SEQUENCE [LARGE SCALE GENOMIC DNA]</scope>
    <source>
        <strain evidence="1 2">AD002</strain>
    </source>
</reference>
<evidence type="ECO:0000313" key="1">
    <source>
        <dbReference type="EMBL" id="RUS31139.1"/>
    </source>
</evidence>
<dbReference type="EMBL" id="RBNJ01003258">
    <property type="protein sequence ID" value="RUS31139.1"/>
    <property type="molecule type" value="Genomic_DNA"/>
</dbReference>
<keyword evidence="2" id="KW-1185">Reference proteome</keyword>
<accession>A0A433QN09</accession>
<organism evidence="1 2">
    <name type="scientific">Jimgerdemannia flammicorona</name>
    <dbReference type="NCBI Taxonomy" id="994334"/>
    <lineage>
        <taxon>Eukaryota</taxon>
        <taxon>Fungi</taxon>
        <taxon>Fungi incertae sedis</taxon>
        <taxon>Mucoromycota</taxon>
        <taxon>Mucoromycotina</taxon>
        <taxon>Endogonomycetes</taxon>
        <taxon>Endogonales</taxon>
        <taxon>Endogonaceae</taxon>
        <taxon>Jimgerdemannia</taxon>
    </lineage>
</organism>